<dbReference type="Gene3D" id="3.40.50.1110">
    <property type="entry name" value="SGNH hydrolase"/>
    <property type="match status" value="1"/>
</dbReference>
<sequence length="265" mass="26832">MRGLRLERPPVWGILALVLLVLGNVAVLTVMTVRPTPADTYTPRAATSITDAAEPSDAEDGEEPPAASTPQAPVTLHVYGDGYAVGNELGGLDSAGWPALVAQRIGAELVLTAVPRAGYASVGVSGEIYLDLVERSPAGDATVTVLFGSRNDADEDLALVQSNAAQAIAAIRQGAPGTTLVVVGPAWSDADVPAAALAVRDAVRAAAEAGGATFVDPLADGWFAQRPELIASDGISPTDGGHVYLADLLAPVLQKAVTPATGTAG</sequence>
<evidence type="ECO:0000256" key="2">
    <source>
        <dbReference type="SAM" id="Phobius"/>
    </source>
</evidence>
<proteinExistence type="predicted"/>
<evidence type="ECO:0000313" key="5">
    <source>
        <dbReference type="Proteomes" id="UP001597402"/>
    </source>
</evidence>
<dbReference type="EMBL" id="JBHUHP010000014">
    <property type="protein sequence ID" value="MFD2092762.1"/>
    <property type="molecule type" value="Genomic_DNA"/>
</dbReference>
<feature type="region of interest" description="Disordered" evidence="1">
    <location>
        <begin position="39"/>
        <end position="73"/>
    </location>
</feature>
<keyword evidence="4" id="KW-0378">Hydrolase</keyword>
<evidence type="ECO:0000256" key="1">
    <source>
        <dbReference type="SAM" id="MobiDB-lite"/>
    </source>
</evidence>
<evidence type="ECO:0000259" key="3">
    <source>
        <dbReference type="Pfam" id="PF13472"/>
    </source>
</evidence>
<keyword evidence="5" id="KW-1185">Reference proteome</keyword>
<keyword evidence="2" id="KW-0472">Membrane</keyword>
<keyword evidence="2" id="KW-0812">Transmembrane</keyword>
<evidence type="ECO:0000313" key="4">
    <source>
        <dbReference type="EMBL" id="MFD2092762.1"/>
    </source>
</evidence>
<feature type="domain" description="SGNH hydrolase-type esterase" evidence="3">
    <location>
        <begin position="80"/>
        <end position="242"/>
    </location>
</feature>
<gene>
    <name evidence="4" type="ORF">ACFSHS_14395</name>
</gene>
<dbReference type="InterPro" id="IPR036514">
    <property type="entry name" value="SGNH_hydro_sf"/>
</dbReference>
<dbReference type="SUPFAM" id="SSF52266">
    <property type="entry name" value="SGNH hydrolase"/>
    <property type="match status" value="1"/>
</dbReference>
<name>A0ABW4XBS6_9ACTN</name>
<organism evidence="4 5">
    <name type="scientific">Blastococcus deserti</name>
    <dbReference type="NCBI Taxonomy" id="2259033"/>
    <lineage>
        <taxon>Bacteria</taxon>
        <taxon>Bacillati</taxon>
        <taxon>Actinomycetota</taxon>
        <taxon>Actinomycetes</taxon>
        <taxon>Geodermatophilales</taxon>
        <taxon>Geodermatophilaceae</taxon>
        <taxon>Blastococcus</taxon>
    </lineage>
</organism>
<dbReference type="GO" id="GO:0016787">
    <property type="term" value="F:hydrolase activity"/>
    <property type="evidence" value="ECO:0007669"/>
    <property type="project" value="UniProtKB-KW"/>
</dbReference>
<keyword evidence="2" id="KW-1133">Transmembrane helix</keyword>
<comment type="caution">
    <text evidence="4">The sequence shown here is derived from an EMBL/GenBank/DDBJ whole genome shotgun (WGS) entry which is preliminary data.</text>
</comment>
<dbReference type="Pfam" id="PF13472">
    <property type="entry name" value="Lipase_GDSL_2"/>
    <property type="match status" value="1"/>
</dbReference>
<dbReference type="RefSeq" id="WP_376877294.1">
    <property type="nucleotide sequence ID" value="NZ_JBHUHP010000014.1"/>
</dbReference>
<reference evidence="5" key="1">
    <citation type="journal article" date="2019" name="Int. J. Syst. Evol. Microbiol.">
        <title>The Global Catalogue of Microorganisms (GCM) 10K type strain sequencing project: providing services to taxonomists for standard genome sequencing and annotation.</title>
        <authorList>
            <consortium name="The Broad Institute Genomics Platform"/>
            <consortium name="The Broad Institute Genome Sequencing Center for Infectious Disease"/>
            <person name="Wu L."/>
            <person name="Ma J."/>
        </authorList>
    </citation>
    <scope>NUCLEOTIDE SEQUENCE [LARGE SCALE GENOMIC DNA]</scope>
    <source>
        <strain evidence="5">JCM 3338</strain>
    </source>
</reference>
<dbReference type="Proteomes" id="UP001597402">
    <property type="component" value="Unassembled WGS sequence"/>
</dbReference>
<dbReference type="InterPro" id="IPR013830">
    <property type="entry name" value="SGNH_hydro"/>
</dbReference>
<protein>
    <submittedName>
        <fullName evidence="4">SGNH/GDSL hydrolase family protein</fullName>
    </submittedName>
</protein>
<accession>A0ABW4XBS6</accession>
<feature type="transmembrane region" description="Helical" evidence="2">
    <location>
        <begin position="12"/>
        <end position="33"/>
    </location>
</feature>
<feature type="compositionally biased region" description="Acidic residues" evidence="1">
    <location>
        <begin position="54"/>
        <end position="63"/>
    </location>
</feature>